<evidence type="ECO:0000256" key="3">
    <source>
        <dbReference type="RuleBase" id="RU362042"/>
    </source>
</evidence>
<dbReference type="InterPro" id="IPR019533">
    <property type="entry name" value="Peptidase_S26"/>
</dbReference>
<dbReference type="GO" id="GO:0009003">
    <property type="term" value="F:signal peptidase activity"/>
    <property type="evidence" value="ECO:0007669"/>
    <property type="project" value="UniProtKB-EC"/>
</dbReference>
<dbReference type="Gene3D" id="2.10.109.10">
    <property type="entry name" value="Umud Fragment, subunit A"/>
    <property type="match status" value="1"/>
</dbReference>
<evidence type="ECO:0000313" key="5">
    <source>
        <dbReference type="EMBL" id="AVO43506.1"/>
    </source>
</evidence>
<keyword evidence="3" id="KW-0378">Hydrolase</keyword>
<dbReference type="PANTHER" id="PTHR43390">
    <property type="entry name" value="SIGNAL PEPTIDASE I"/>
    <property type="match status" value="1"/>
</dbReference>
<geneLocation type="plasmid" evidence="5 6">
    <name>unnamed1</name>
</geneLocation>
<reference evidence="5 6" key="1">
    <citation type="submission" date="2018-03" db="EMBL/GenBank/DDBJ databases">
        <title>Genome sequencing of Simplicispira sp.</title>
        <authorList>
            <person name="Kim S.-J."/>
            <person name="Heo J."/>
            <person name="Kwon S.-W."/>
        </authorList>
    </citation>
    <scope>NUCLEOTIDE SEQUENCE [LARGE SCALE GENOMIC DNA]</scope>
    <source>
        <strain evidence="5 6">SC1-8</strain>
        <plasmid evidence="5 6">unnamed1</plasmid>
    </source>
</reference>
<keyword evidence="6" id="KW-1185">Reference proteome</keyword>
<dbReference type="GO" id="GO:0006465">
    <property type="term" value="P:signal peptide processing"/>
    <property type="evidence" value="ECO:0007669"/>
    <property type="project" value="InterPro"/>
</dbReference>
<evidence type="ECO:0000259" key="4">
    <source>
        <dbReference type="Pfam" id="PF10502"/>
    </source>
</evidence>
<evidence type="ECO:0000256" key="1">
    <source>
        <dbReference type="ARBA" id="ARBA00009370"/>
    </source>
</evidence>
<keyword evidence="5" id="KW-0614">Plasmid</keyword>
<dbReference type="GO" id="GO:0016020">
    <property type="term" value="C:membrane"/>
    <property type="evidence" value="ECO:0007669"/>
    <property type="project" value="UniProtKB-SubCell"/>
</dbReference>
<evidence type="ECO:0000256" key="2">
    <source>
        <dbReference type="ARBA" id="ARBA00019232"/>
    </source>
</evidence>
<dbReference type="EMBL" id="CP027670">
    <property type="protein sequence ID" value="AVO43506.1"/>
    <property type="molecule type" value="Genomic_DNA"/>
</dbReference>
<name>A0A2S0N5X0_9BURK</name>
<dbReference type="OrthoDB" id="8912506at2"/>
<comment type="similarity">
    <text evidence="1 3">Belongs to the peptidase S26 family.</text>
</comment>
<accession>A0A2S0N5X0</accession>
<dbReference type="NCBIfam" id="TIGR02227">
    <property type="entry name" value="sigpep_I_bact"/>
    <property type="match status" value="1"/>
</dbReference>
<dbReference type="EC" id="3.4.21.89" evidence="3"/>
<dbReference type="InterPro" id="IPR036286">
    <property type="entry name" value="LexA/Signal_pep-like_sf"/>
</dbReference>
<dbReference type="RefSeq" id="WP_106448448.1">
    <property type="nucleotide sequence ID" value="NZ_CP027670.1"/>
</dbReference>
<dbReference type="InterPro" id="IPR000223">
    <property type="entry name" value="Pept_S26A_signal_pept_1"/>
</dbReference>
<feature type="domain" description="Peptidase S26" evidence="4">
    <location>
        <begin position="62"/>
        <end position="180"/>
    </location>
</feature>
<evidence type="ECO:0000313" key="6">
    <source>
        <dbReference type="Proteomes" id="UP000239326"/>
    </source>
</evidence>
<dbReference type="GO" id="GO:0004252">
    <property type="term" value="F:serine-type endopeptidase activity"/>
    <property type="evidence" value="ECO:0007669"/>
    <property type="project" value="InterPro"/>
</dbReference>
<feature type="transmembrane region" description="Helical" evidence="3">
    <location>
        <begin position="21"/>
        <end position="42"/>
    </location>
</feature>
<keyword evidence="3" id="KW-0472">Membrane</keyword>
<protein>
    <recommendedName>
        <fullName evidence="2 3">Signal peptidase I</fullName>
        <ecNumber evidence="3">3.4.21.89</ecNumber>
    </recommendedName>
</protein>
<dbReference type="CDD" id="cd06530">
    <property type="entry name" value="S26_SPase_I"/>
    <property type="match status" value="1"/>
</dbReference>
<comment type="catalytic activity">
    <reaction evidence="3">
        <text>Cleavage of hydrophobic, N-terminal signal or leader sequences from secreted and periplasmic proteins.</text>
        <dbReference type="EC" id="3.4.21.89"/>
    </reaction>
</comment>
<dbReference type="Proteomes" id="UP000239326">
    <property type="component" value="Plasmid unnamed1"/>
</dbReference>
<gene>
    <name evidence="5" type="primary">lepB</name>
    <name evidence="5" type="ORF">C6571_18585</name>
</gene>
<dbReference type="AlphaFoldDB" id="A0A2S0N5X0"/>
<dbReference type="KEGG" id="simp:C6571_18585"/>
<proteinExistence type="inferred from homology"/>
<dbReference type="PANTHER" id="PTHR43390:SF1">
    <property type="entry name" value="CHLOROPLAST PROCESSING PEPTIDASE"/>
    <property type="match status" value="1"/>
</dbReference>
<keyword evidence="3" id="KW-0812">Transmembrane</keyword>
<keyword evidence="3" id="KW-0645">Protease</keyword>
<comment type="subcellular location">
    <subcellularLocation>
        <location evidence="3">Membrane</location>
        <topology evidence="3">Single-pass type II membrane protein</topology>
    </subcellularLocation>
</comment>
<dbReference type="Pfam" id="PF10502">
    <property type="entry name" value="Peptidase_S26"/>
    <property type="match status" value="1"/>
</dbReference>
<organism evidence="5 6">
    <name type="scientific">Simplicispira suum</name>
    <dbReference type="NCBI Taxonomy" id="2109915"/>
    <lineage>
        <taxon>Bacteria</taxon>
        <taxon>Pseudomonadati</taxon>
        <taxon>Pseudomonadota</taxon>
        <taxon>Betaproteobacteria</taxon>
        <taxon>Burkholderiales</taxon>
        <taxon>Comamonadaceae</taxon>
        <taxon>Simplicispira</taxon>
    </lineage>
</organism>
<dbReference type="SUPFAM" id="SSF51306">
    <property type="entry name" value="LexA/Signal peptidase"/>
    <property type="match status" value="1"/>
</dbReference>
<sequence length="183" mass="19983">MQSNSIHGDRVMHRALRVLGKILVGVILALAAGVLLAMATGYRVGLDAQRLAGEPACMPFLIYVWHKNRGEAPVRGDYVVARMPKTGLGVGGREGDRIVKLVMAGPGDEVRIAGTELWINGKHTDRLWLAKSLPGKKVGDFDTHRVLGPREFFVMGTTKESFDSRYWGPINREAIIGTAIPVL</sequence>
<keyword evidence="3" id="KW-1133">Transmembrane helix</keyword>